<dbReference type="Proteomes" id="UP000515563">
    <property type="component" value="Chromosome"/>
</dbReference>
<dbReference type="KEGG" id="kqi:F1D05_34670"/>
<gene>
    <name evidence="2" type="ORF">F1D05_34670</name>
</gene>
<evidence type="ECO:0000313" key="3">
    <source>
        <dbReference type="Proteomes" id="UP000515563"/>
    </source>
</evidence>
<feature type="domain" description="Alcohol dehydrogenase-like C-terminal" evidence="1">
    <location>
        <begin position="1"/>
        <end position="87"/>
    </location>
</feature>
<reference evidence="2 3" key="2">
    <citation type="journal article" date="2020" name="Microbiol. Resour. Announc.">
        <title>Antarctic desert soil bacteria exhibit high novel natural product potential, evaluated through long-read genome sequencing and comparative genomics.</title>
        <authorList>
            <person name="Benaud N."/>
            <person name="Edwards R.J."/>
            <person name="Amos T.G."/>
            <person name="D'Agostino P.M."/>
            <person name="Gutierrez-Chavez C."/>
            <person name="Montgomery K."/>
            <person name="Nicetic I."/>
            <person name="Ferrari B.C."/>
        </authorList>
    </citation>
    <scope>NUCLEOTIDE SEQUENCE [LARGE SCALE GENOMIC DNA]</scope>
    <source>
        <strain evidence="2 3">SPB151</strain>
    </source>
</reference>
<dbReference type="EMBL" id="CP043661">
    <property type="protein sequence ID" value="QNE22115.1"/>
    <property type="molecule type" value="Genomic_DNA"/>
</dbReference>
<evidence type="ECO:0000259" key="1">
    <source>
        <dbReference type="Pfam" id="PF00107"/>
    </source>
</evidence>
<protein>
    <submittedName>
        <fullName evidence="2">Zinc-binding dehydrogenase</fullName>
    </submittedName>
</protein>
<dbReference type="Pfam" id="PF00107">
    <property type="entry name" value="ADH_zinc_N"/>
    <property type="match status" value="1"/>
</dbReference>
<organism evidence="2 3">
    <name type="scientific">Kribbella qitaiheensis</name>
    <dbReference type="NCBI Taxonomy" id="1544730"/>
    <lineage>
        <taxon>Bacteria</taxon>
        <taxon>Bacillati</taxon>
        <taxon>Actinomycetota</taxon>
        <taxon>Actinomycetes</taxon>
        <taxon>Propionibacteriales</taxon>
        <taxon>Kribbellaceae</taxon>
        <taxon>Kribbella</taxon>
    </lineage>
</organism>
<evidence type="ECO:0000313" key="2">
    <source>
        <dbReference type="EMBL" id="QNE22115.1"/>
    </source>
</evidence>
<proteinExistence type="predicted"/>
<sequence length="102" mass="10801">MQLAVASGARVTAQVSGSGRIEEAYELGAHRVITSLEEESVGPFHLVLDGIGGPLLAQAIRRMAPGGHLAWYGNVGGVAELKLSDFFGHAQAWNALYEVRPC</sequence>
<dbReference type="RefSeq" id="WP_185444526.1">
    <property type="nucleotide sequence ID" value="NZ_CP043661.1"/>
</dbReference>
<dbReference type="Gene3D" id="3.40.50.720">
    <property type="entry name" value="NAD(P)-binding Rossmann-like Domain"/>
    <property type="match status" value="1"/>
</dbReference>
<dbReference type="InterPro" id="IPR036291">
    <property type="entry name" value="NAD(P)-bd_dom_sf"/>
</dbReference>
<dbReference type="InterPro" id="IPR013149">
    <property type="entry name" value="ADH-like_C"/>
</dbReference>
<reference evidence="3" key="1">
    <citation type="submission" date="2019-09" db="EMBL/GenBank/DDBJ databases">
        <title>Antimicrobial potential of Antarctic Bacteria.</title>
        <authorList>
            <person name="Benaud N."/>
            <person name="Edwards R.J."/>
            <person name="Ferrari B.C."/>
        </authorList>
    </citation>
    <scope>NUCLEOTIDE SEQUENCE [LARGE SCALE GENOMIC DNA]</scope>
    <source>
        <strain evidence="3">SPB151</strain>
    </source>
</reference>
<name>A0A7G6X7A0_9ACTN</name>
<keyword evidence="3" id="KW-1185">Reference proteome</keyword>
<dbReference type="AlphaFoldDB" id="A0A7G6X7A0"/>
<accession>A0A7G6X7A0</accession>
<dbReference type="SUPFAM" id="SSF51735">
    <property type="entry name" value="NAD(P)-binding Rossmann-fold domains"/>
    <property type="match status" value="1"/>
</dbReference>